<protein>
    <submittedName>
        <fullName evidence="9">Asparaginase</fullName>
    </submittedName>
</protein>
<dbReference type="Gene3D" id="3.40.50.1170">
    <property type="entry name" value="L-asparaginase, N-terminal domain"/>
    <property type="match status" value="1"/>
</dbReference>
<evidence type="ECO:0000313" key="9">
    <source>
        <dbReference type="EMBL" id="KGH30666.1"/>
    </source>
</evidence>
<evidence type="ECO:0000256" key="6">
    <source>
        <dbReference type="PROSITE-ProRule" id="PRU10100"/>
    </source>
</evidence>
<dbReference type="EMBL" id="AWOR01000042">
    <property type="protein sequence ID" value="KGH30666.1"/>
    <property type="molecule type" value="Genomic_DNA"/>
</dbReference>
<dbReference type="PROSITE" id="PS00917">
    <property type="entry name" value="ASN_GLN_ASE_2"/>
    <property type="match status" value="1"/>
</dbReference>
<dbReference type="InterPro" id="IPR036152">
    <property type="entry name" value="Asp/glu_Ase-like_sf"/>
</dbReference>
<dbReference type="Proteomes" id="UP000029553">
    <property type="component" value="Unassembled WGS sequence"/>
</dbReference>
<dbReference type="SFLD" id="SFLDS00057">
    <property type="entry name" value="Glutaminase/Asparaginase"/>
    <property type="match status" value="1"/>
</dbReference>
<dbReference type="Pfam" id="PF17763">
    <property type="entry name" value="Asparaginase_C"/>
    <property type="match status" value="1"/>
</dbReference>
<dbReference type="InterPro" id="IPR040919">
    <property type="entry name" value="Asparaginase_C"/>
</dbReference>
<accession>A0A096FJY0</accession>
<sequence>MQVERDKNIVILGTGGTIAGVAEQAGASVGYRAAQLGVAQLLQAVPDMERVAAASLQAEQLAQLDSKDMDHATWHALALRCAELLARDDVSGIVITHGTDTLEETAWFLQCVLRPTKPVVLTCAMRPATAISADGPGNLRDAVACAADTQAAGRGVLAVVAGRVFSARQVRKVHPYRVDAFDGSGAGPQGWVEEGRLRWATGGLPRAALAGSPAIALPPAGQWPQVELLHSHAGCNSAVALAVVQAWHAQGVRAAVVVGTGNGTVHQALGPALDWAQAQGMTLRIATRCEEGQVVQAQGTQDDHVSSLPAAKARISLMLELMGWPRALG</sequence>
<proteinExistence type="inferred from homology"/>
<evidence type="ECO:0000256" key="2">
    <source>
        <dbReference type="ARBA" id="ARBA00022801"/>
    </source>
</evidence>
<organism evidence="9 10">
    <name type="scientific">Comamonas testosteroni</name>
    <name type="common">Pseudomonas testosteroni</name>
    <dbReference type="NCBI Taxonomy" id="285"/>
    <lineage>
        <taxon>Bacteria</taxon>
        <taxon>Pseudomonadati</taxon>
        <taxon>Pseudomonadota</taxon>
        <taxon>Betaproteobacteria</taxon>
        <taxon>Burkholderiales</taxon>
        <taxon>Comamonadaceae</taxon>
        <taxon>Comamonas</taxon>
    </lineage>
</organism>
<comment type="similarity">
    <text evidence="1">Belongs to the asparaginase 1 family.</text>
</comment>
<dbReference type="GO" id="GO:0004067">
    <property type="term" value="F:asparaginase activity"/>
    <property type="evidence" value="ECO:0007669"/>
    <property type="project" value="UniProtKB-UniRule"/>
</dbReference>
<dbReference type="AlphaFoldDB" id="A0A096FJY0"/>
<dbReference type="PANTHER" id="PTHR11707:SF28">
    <property type="entry name" value="60 KDA LYSOPHOSPHOLIPASE"/>
    <property type="match status" value="1"/>
</dbReference>
<dbReference type="PRINTS" id="PR00139">
    <property type="entry name" value="ASNGLNASE"/>
</dbReference>
<feature type="active site" description="O-isoaspartyl threonine intermediate" evidence="3">
    <location>
        <position position="17"/>
    </location>
</feature>
<feature type="active site" evidence="5">
    <location>
        <position position="17"/>
    </location>
</feature>
<dbReference type="InterPro" id="IPR027473">
    <property type="entry name" value="L-asparaginase_C"/>
</dbReference>
<dbReference type="Pfam" id="PF00710">
    <property type="entry name" value="Asparaginase"/>
    <property type="match status" value="1"/>
</dbReference>
<dbReference type="InterPro" id="IPR027475">
    <property type="entry name" value="Asparaginase/glutaminase_AS2"/>
</dbReference>
<dbReference type="InterPro" id="IPR027474">
    <property type="entry name" value="L-asparaginase_N"/>
</dbReference>
<keyword evidence="2" id="KW-0378">Hydrolase</keyword>
<evidence type="ECO:0000259" key="8">
    <source>
        <dbReference type="Pfam" id="PF17763"/>
    </source>
</evidence>
<evidence type="ECO:0000256" key="5">
    <source>
        <dbReference type="PROSITE-ProRule" id="PRU10099"/>
    </source>
</evidence>
<dbReference type="PIRSF" id="PIRSF500176">
    <property type="entry name" value="L_ASNase"/>
    <property type="match status" value="1"/>
</dbReference>
<dbReference type="GO" id="GO:0006528">
    <property type="term" value="P:asparagine metabolic process"/>
    <property type="evidence" value="ECO:0007669"/>
    <property type="project" value="InterPro"/>
</dbReference>
<feature type="domain" description="L-asparaginase N-terminal" evidence="7">
    <location>
        <begin position="8"/>
        <end position="200"/>
    </location>
</feature>
<dbReference type="SMART" id="SM00870">
    <property type="entry name" value="Asparaginase"/>
    <property type="match status" value="1"/>
</dbReference>
<feature type="active site" evidence="6">
    <location>
        <position position="99"/>
    </location>
</feature>
<dbReference type="FunFam" id="3.40.50.1170:FF:000001">
    <property type="entry name" value="L-asparaginase 2"/>
    <property type="match status" value="1"/>
</dbReference>
<evidence type="ECO:0000256" key="1">
    <source>
        <dbReference type="ARBA" id="ARBA00010518"/>
    </source>
</evidence>
<evidence type="ECO:0000256" key="3">
    <source>
        <dbReference type="PIRSR" id="PIRSR001220-1"/>
    </source>
</evidence>
<feature type="domain" description="Asparaginase/glutaminase C-terminal" evidence="8">
    <location>
        <begin position="225"/>
        <end position="320"/>
    </location>
</feature>
<dbReference type="InterPro" id="IPR006034">
    <property type="entry name" value="Asparaginase/glutaminase-like"/>
</dbReference>
<dbReference type="PIRSF" id="PIRSF001220">
    <property type="entry name" value="L-ASNase_gatD"/>
    <property type="match status" value="1"/>
</dbReference>
<reference evidence="9 10" key="1">
    <citation type="submission" date="2013-09" db="EMBL/GenBank/DDBJ databases">
        <title>High correlation between genotypes and phenotypes of environmental bacteria Comamonas testosteroni strains.</title>
        <authorList>
            <person name="Liu L."/>
            <person name="Zhu W."/>
            <person name="Xia X."/>
            <person name="Xu B."/>
            <person name="Luo M."/>
            <person name="Wang G."/>
        </authorList>
    </citation>
    <scope>NUCLEOTIDE SEQUENCE [LARGE SCALE GENOMIC DNA]</scope>
    <source>
        <strain evidence="9 10">JL40</strain>
    </source>
</reference>
<dbReference type="SUPFAM" id="SSF53774">
    <property type="entry name" value="Glutaminase/Asparaginase"/>
    <property type="match status" value="1"/>
</dbReference>
<name>A0A096FJY0_COMTE</name>
<comment type="caution">
    <text evidence="9">The sequence shown here is derived from an EMBL/GenBank/DDBJ whole genome shotgun (WGS) entry which is preliminary data.</text>
</comment>
<feature type="binding site" evidence="4">
    <location>
        <position position="66"/>
    </location>
    <ligand>
        <name>substrate</name>
    </ligand>
</feature>
<evidence type="ECO:0000313" key="10">
    <source>
        <dbReference type="Proteomes" id="UP000029553"/>
    </source>
</evidence>
<dbReference type="PROSITE" id="PS00144">
    <property type="entry name" value="ASN_GLN_ASE_1"/>
    <property type="match status" value="1"/>
</dbReference>
<gene>
    <name evidence="9" type="ORF">P353_09290</name>
</gene>
<dbReference type="InterPro" id="IPR037152">
    <property type="entry name" value="L-asparaginase_N_sf"/>
</dbReference>
<evidence type="ECO:0000256" key="4">
    <source>
        <dbReference type="PIRSR" id="PIRSR001220-2"/>
    </source>
</evidence>
<dbReference type="CDD" id="cd08964">
    <property type="entry name" value="L-asparaginase_II"/>
    <property type="match status" value="1"/>
</dbReference>
<dbReference type="PANTHER" id="PTHR11707">
    <property type="entry name" value="L-ASPARAGINASE"/>
    <property type="match status" value="1"/>
</dbReference>
<feature type="binding site" evidence="4">
    <location>
        <begin position="99"/>
        <end position="100"/>
    </location>
    <ligand>
        <name>substrate</name>
    </ligand>
</feature>
<dbReference type="PROSITE" id="PS51732">
    <property type="entry name" value="ASN_GLN_ASE_3"/>
    <property type="match status" value="1"/>
</dbReference>
<dbReference type="InterPro" id="IPR020827">
    <property type="entry name" value="Asparaginase/glutaminase_AS1"/>
</dbReference>
<dbReference type="Gene3D" id="3.40.50.40">
    <property type="match status" value="1"/>
</dbReference>
<evidence type="ECO:0000259" key="7">
    <source>
        <dbReference type="Pfam" id="PF00710"/>
    </source>
</evidence>
<dbReference type="InterPro" id="IPR004550">
    <property type="entry name" value="AsnASE_II"/>
</dbReference>